<dbReference type="Gene3D" id="1.10.10.10">
    <property type="entry name" value="Winged helix-like DNA-binding domain superfamily/Winged helix DNA-binding domain"/>
    <property type="match status" value="1"/>
</dbReference>
<dbReference type="PANTHER" id="PTHR18964:SF149">
    <property type="entry name" value="BIFUNCTIONAL UDP-N-ACETYLGLUCOSAMINE 2-EPIMERASE_N-ACETYLMANNOSAMINE KINASE"/>
    <property type="match status" value="1"/>
</dbReference>
<dbReference type="SUPFAM" id="SSF53067">
    <property type="entry name" value="Actin-like ATPase domain"/>
    <property type="match status" value="1"/>
</dbReference>
<dbReference type="InterPro" id="IPR043129">
    <property type="entry name" value="ATPase_NBD"/>
</dbReference>
<reference evidence="4" key="1">
    <citation type="submission" date="2024-05" db="EMBL/GenBank/DDBJ databases">
        <title>Herbiconiux sp. A18JL235.</title>
        <authorList>
            <person name="Zhang G."/>
        </authorList>
    </citation>
    <scope>NUCLEOTIDE SEQUENCE</scope>
    <source>
        <strain evidence="4">A18JL235</strain>
    </source>
</reference>
<sequence>MGDGGSVMAGNEDTRRQNLSALLTNLHRDGPRSRAELTRLLGLNRSTVSALVGELTALGLAYETAPAESGGVGRPSPIVHADDTVSIIAVNPDLDAVTVALVGLGGIVHDRERVATQGVPTAREAVELARVAAERMRARAATTYRVVAVGAAVPGLVRVDDGTVVLAPHLGWRDEPFAAMLAEATGLPAVAANDANLALLAECSRGAGRGLRDVVYLNGSPSGIGGGVLVGGAPLVGTQGFGAELGHTLVERGGLACDCGRMGCLETEVHLSRLLAVLGRDAIDSDELDRLLTGPREPAVEAEVDRQIGVLVTALAGLVSVFNPERIVLGGFLGSLFDAHPERFLQGVPAASFAPLAARLTIERARLRSRVLLVGAAEAAFRRLLDDPAGASALAGASTPPAATTPAAASIPAAAPAAST</sequence>
<dbReference type="Gene3D" id="3.30.420.40">
    <property type="match status" value="2"/>
</dbReference>
<gene>
    <name evidence="4" type="ORF">ABFY20_02810</name>
</gene>
<dbReference type="Pfam" id="PF12802">
    <property type="entry name" value="MarR_2"/>
    <property type="match status" value="1"/>
</dbReference>
<accession>A0AB39BN04</accession>
<name>A0AB39BN04_9MICO</name>
<evidence type="ECO:0000259" key="3">
    <source>
        <dbReference type="Pfam" id="PF12802"/>
    </source>
</evidence>
<proteinExistence type="inferred from homology"/>
<dbReference type="Pfam" id="PF00480">
    <property type="entry name" value="ROK"/>
    <property type="match status" value="1"/>
</dbReference>
<dbReference type="AlphaFoldDB" id="A0AB39BN04"/>
<dbReference type="RefSeq" id="WP_368499852.1">
    <property type="nucleotide sequence ID" value="NZ_CP162511.1"/>
</dbReference>
<evidence type="ECO:0000256" key="2">
    <source>
        <dbReference type="SAM" id="MobiDB-lite"/>
    </source>
</evidence>
<dbReference type="EMBL" id="CP162511">
    <property type="protein sequence ID" value="XDI07487.1"/>
    <property type="molecule type" value="Genomic_DNA"/>
</dbReference>
<comment type="similarity">
    <text evidence="1">Belongs to the ROK (NagC/XylR) family.</text>
</comment>
<evidence type="ECO:0000256" key="1">
    <source>
        <dbReference type="ARBA" id="ARBA00006479"/>
    </source>
</evidence>
<protein>
    <submittedName>
        <fullName evidence="4">ROK family protein</fullName>
    </submittedName>
</protein>
<dbReference type="InterPro" id="IPR036390">
    <property type="entry name" value="WH_DNA-bd_sf"/>
</dbReference>
<dbReference type="InterPro" id="IPR000835">
    <property type="entry name" value="HTH_MarR-typ"/>
</dbReference>
<dbReference type="PANTHER" id="PTHR18964">
    <property type="entry name" value="ROK (REPRESSOR, ORF, KINASE) FAMILY"/>
    <property type="match status" value="1"/>
</dbReference>
<dbReference type="SUPFAM" id="SSF46785">
    <property type="entry name" value="Winged helix' DNA-binding domain"/>
    <property type="match status" value="1"/>
</dbReference>
<organism evidence="4">
    <name type="scientific">Herbiconiux sp. A18JL235</name>
    <dbReference type="NCBI Taxonomy" id="3152363"/>
    <lineage>
        <taxon>Bacteria</taxon>
        <taxon>Bacillati</taxon>
        <taxon>Actinomycetota</taxon>
        <taxon>Actinomycetes</taxon>
        <taxon>Micrococcales</taxon>
        <taxon>Microbacteriaceae</taxon>
        <taxon>Herbiconiux</taxon>
    </lineage>
</organism>
<dbReference type="InterPro" id="IPR036388">
    <property type="entry name" value="WH-like_DNA-bd_sf"/>
</dbReference>
<feature type="domain" description="HTH marR-type" evidence="3">
    <location>
        <begin position="22"/>
        <end position="67"/>
    </location>
</feature>
<feature type="region of interest" description="Disordered" evidence="2">
    <location>
        <begin position="395"/>
        <end position="420"/>
    </location>
</feature>
<dbReference type="InterPro" id="IPR000600">
    <property type="entry name" value="ROK"/>
</dbReference>
<evidence type="ECO:0000313" key="4">
    <source>
        <dbReference type="EMBL" id="XDI07487.1"/>
    </source>
</evidence>